<dbReference type="EMBL" id="CP001804">
    <property type="protein sequence ID" value="ACY12831.1"/>
    <property type="molecule type" value="Genomic_DNA"/>
</dbReference>
<dbReference type="eggNOG" id="ENOG5033Y90">
    <property type="taxonomic scope" value="Bacteria"/>
</dbReference>
<sequence>MSDTEHSDSQTASSDTETDSGAGAGTAAAPTTGALLADASAALGFWGAAVSAGLDGTGRALRGPDGRCWVELAAPPERAAVLATAIGGLPFARRADAWYAVHASGQVIDALPLAAEPEPTPAPSATDANGARVLYTGAHRERLDPDAWTELDARALLAACALRAVPLQPQPIIDVLIPAGLVRWTIEGALRRGLELELTPAAWQPAATARAASEGWMWLRMRRPGGRVSVAWQRALIDLPGAAVARPARGGGARLLIDLRHRAAVDEPVLARLLSGDALASAGASDDRPTSEPELPVSWLLAGPELGAGRILARGAWLPAHALLPGQPPTHGQPPTQAQTPTQPPAPAADASGVPEQASLAPVAVGLRRLSQHAGPATTDAVLVDEHEHGWLSRYLLARGLGETLYVVPGERRALLLSVGADLAALPFGTPLRRIGPGALFIDQTRALNPALPEVARARLFGMSDSVAVVLTDAAAWRFRLGKLAPAWTLWLGPGPSIRDAHDECVIDLRRMAAGTERLARPAVAKSEPARFRMSSEIQPAAGAPVSLEERARLRTEAATALLRGETVRAAEKLERAGEALSAARLFERAAREREGA</sequence>
<keyword evidence="3" id="KW-1185">Reference proteome</keyword>
<evidence type="ECO:0000313" key="3">
    <source>
        <dbReference type="Proteomes" id="UP000001880"/>
    </source>
</evidence>
<evidence type="ECO:0000313" key="2">
    <source>
        <dbReference type="EMBL" id="ACY12831.1"/>
    </source>
</evidence>
<gene>
    <name evidence="2" type="ordered locus">Hoch_0190</name>
</gene>
<dbReference type="AlphaFoldDB" id="D0LHG9"/>
<reference evidence="2 3" key="1">
    <citation type="journal article" date="2010" name="Stand. Genomic Sci.">
        <title>Complete genome sequence of Haliangium ochraceum type strain (SMP-2).</title>
        <authorList>
            <consortium name="US DOE Joint Genome Institute (JGI-PGF)"/>
            <person name="Ivanova N."/>
            <person name="Daum C."/>
            <person name="Lang E."/>
            <person name="Abt B."/>
            <person name="Kopitz M."/>
            <person name="Saunders E."/>
            <person name="Lapidus A."/>
            <person name="Lucas S."/>
            <person name="Glavina Del Rio T."/>
            <person name="Nolan M."/>
            <person name="Tice H."/>
            <person name="Copeland A."/>
            <person name="Cheng J.F."/>
            <person name="Chen F."/>
            <person name="Bruce D."/>
            <person name="Goodwin L."/>
            <person name="Pitluck S."/>
            <person name="Mavromatis K."/>
            <person name="Pati A."/>
            <person name="Mikhailova N."/>
            <person name="Chen A."/>
            <person name="Palaniappan K."/>
            <person name="Land M."/>
            <person name="Hauser L."/>
            <person name="Chang Y.J."/>
            <person name="Jeffries C.D."/>
            <person name="Detter J.C."/>
            <person name="Brettin T."/>
            <person name="Rohde M."/>
            <person name="Goker M."/>
            <person name="Bristow J."/>
            <person name="Markowitz V."/>
            <person name="Eisen J.A."/>
            <person name="Hugenholtz P."/>
            <person name="Kyrpides N.C."/>
            <person name="Klenk H.P."/>
        </authorList>
    </citation>
    <scope>NUCLEOTIDE SEQUENCE [LARGE SCALE GENOMIC DNA]</scope>
    <source>
        <strain evidence="3">DSM 14365 / CIP 107738 / JCM 11303 / AJ 13395 / SMP-2</strain>
    </source>
</reference>
<dbReference type="KEGG" id="hoh:Hoch_0190"/>
<dbReference type="Proteomes" id="UP000001880">
    <property type="component" value="Chromosome"/>
</dbReference>
<dbReference type="HOGENOM" id="CLU_456913_0_0_7"/>
<accession>D0LHG9</accession>
<organism evidence="2 3">
    <name type="scientific">Haliangium ochraceum (strain DSM 14365 / JCM 11303 / SMP-2)</name>
    <dbReference type="NCBI Taxonomy" id="502025"/>
    <lineage>
        <taxon>Bacteria</taxon>
        <taxon>Pseudomonadati</taxon>
        <taxon>Myxococcota</taxon>
        <taxon>Polyangia</taxon>
        <taxon>Haliangiales</taxon>
        <taxon>Kofleriaceae</taxon>
        <taxon>Haliangium</taxon>
    </lineage>
</organism>
<dbReference type="STRING" id="502025.Hoch_0190"/>
<proteinExistence type="predicted"/>
<name>D0LHG9_HALO1</name>
<evidence type="ECO:0000256" key="1">
    <source>
        <dbReference type="SAM" id="MobiDB-lite"/>
    </source>
</evidence>
<feature type="region of interest" description="Disordered" evidence="1">
    <location>
        <begin position="1"/>
        <end position="27"/>
    </location>
</feature>
<dbReference type="RefSeq" id="WP_012825458.1">
    <property type="nucleotide sequence ID" value="NC_013440.1"/>
</dbReference>
<feature type="region of interest" description="Disordered" evidence="1">
    <location>
        <begin position="322"/>
        <end position="354"/>
    </location>
</feature>
<protein>
    <submittedName>
        <fullName evidence="2">Uncharacterized protein</fullName>
    </submittedName>
</protein>
<dbReference type="OrthoDB" id="581017at2"/>